<proteinExistence type="inferred from homology"/>
<organism evidence="4 5">
    <name type="scientific">Novymonas esmeraldas</name>
    <dbReference type="NCBI Taxonomy" id="1808958"/>
    <lineage>
        <taxon>Eukaryota</taxon>
        <taxon>Discoba</taxon>
        <taxon>Euglenozoa</taxon>
        <taxon>Kinetoplastea</taxon>
        <taxon>Metakinetoplastina</taxon>
        <taxon>Trypanosomatida</taxon>
        <taxon>Trypanosomatidae</taxon>
        <taxon>Novymonas</taxon>
    </lineage>
</organism>
<dbReference type="GO" id="GO:0006139">
    <property type="term" value="P:nucleobase-containing compound metabolic process"/>
    <property type="evidence" value="ECO:0007669"/>
    <property type="project" value="UniProtKB-ARBA"/>
</dbReference>
<dbReference type="EMBL" id="JAECZO010000043">
    <property type="protein sequence ID" value="KAK7194883.1"/>
    <property type="molecule type" value="Genomic_DNA"/>
</dbReference>
<evidence type="ECO:0000259" key="3">
    <source>
        <dbReference type="Pfam" id="PF03372"/>
    </source>
</evidence>
<comment type="caution">
    <text evidence="4">The sequence shown here is derived from an EMBL/GenBank/DDBJ whole genome shotgun (WGS) entry which is preliminary data.</text>
</comment>
<dbReference type="Pfam" id="PF03372">
    <property type="entry name" value="Exo_endo_phos"/>
    <property type="match status" value="1"/>
</dbReference>
<dbReference type="Gene3D" id="3.60.10.10">
    <property type="entry name" value="Endonuclease/exonuclease/phosphatase"/>
    <property type="match status" value="1"/>
</dbReference>
<keyword evidence="2" id="KW-0378">Hydrolase</keyword>
<evidence type="ECO:0000313" key="5">
    <source>
        <dbReference type="Proteomes" id="UP001430356"/>
    </source>
</evidence>
<name>A0AAW0EPV8_9TRYP</name>
<dbReference type="PANTHER" id="PTHR12121">
    <property type="entry name" value="CARBON CATABOLITE REPRESSOR PROTEIN 4"/>
    <property type="match status" value="1"/>
</dbReference>
<keyword evidence="4" id="KW-0255">Endonuclease</keyword>
<comment type="similarity">
    <text evidence="1">Belongs to the CCR4/nocturin family.</text>
</comment>
<dbReference type="AlphaFoldDB" id="A0AAW0EPV8"/>
<dbReference type="SUPFAM" id="SSF56219">
    <property type="entry name" value="DNase I-like"/>
    <property type="match status" value="1"/>
</dbReference>
<keyword evidence="4" id="KW-0540">Nuclease</keyword>
<sequence length="549" mass="61132">MLRRCAVLLNEPPLVSGGRVSGLMRGTSERTTIRPTVMDAQVTQSALELKMSSLLAREMESSQPAAEREPPMKRAWVKAPLSQLSTSLSRRDWFRLMSFNMMTDAWGPARTTPVEAVRVRVPAFTRHPDCDDLDAYCDYDPAVDAALPPFLTEQSRRQHLVELLRCYDPDIVCLNEVNRLFFHEEMWRYVRYLGYGTLYQSSRGARVRVRPSVQPSGGSGGRSGGIDAAEDIGNVLLFHKGRFVPLMMPGRDLGHRFHFVHIVGMRDKVTNLTLYVACVQLTAGATPEAAEVRLHEARQVLTLLDAFARNDADRSHQSHIVCGDLNNHTDGEPCVELLRGRLFSTHDLVGGPRWTTWHHRDDTRAAAATAYRNTYYARNVEEAHRSDMSYRAEEEVQRFRRTDAGGYHGVFSKVRLVREEIVARAQRTTPTSSRPVTATAPSATPAAAAAAAAEAAAAATSSTTSAAVDQLALLKERRNEEGITYRTQDFIFYDPATLALHQVLDVPADTEVHAAQLLPSHKLPSHHLPLLIDVSWNDTHPDVAARSLK</sequence>
<evidence type="ECO:0000256" key="2">
    <source>
        <dbReference type="ARBA" id="ARBA00022801"/>
    </source>
</evidence>
<feature type="domain" description="Endonuclease/exonuclease/phosphatase" evidence="3">
    <location>
        <begin position="153"/>
        <end position="503"/>
    </location>
</feature>
<evidence type="ECO:0000313" key="4">
    <source>
        <dbReference type="EMBL" id="KAK7194883.1"/>
    </source>
</evidence>
<dbReference type="InterPro" id="IPR005135">
    <property type="entry name" value="Endo/exonuclease/phosphatase"/>
</dbReference>
<dbReference type="PANTHER" id="PTHR12121:SF45">
    <property type="entry name" value="NOCTURNIN"/>
    <property type="match status" value="1"/>
</dbReference>
<evidence type="ECO:0000256" key="1">
    <source>
        <dbReference type="ARBA" id="ARBA00010774"/>
    </source>
</evidence>
<keyword evidence="5" id="KW-1185">Reference proteome</keyword>
<dbReference type="GO" id="GO:0000175">
    <property type="term" value="F:3'-5'-RNA exonuclease activity"/>
    <property type="evidence" value="ECO:0007669"/>
    <property type="project" value="TreeGrafter"/>
</dbReference>
<reference evidence="4 5" key="1">
    <citation type="journal article" date="2021" name="MBio">
        <title>A New Model Trypanosomatid, Novymonas esmeraldas: Genomic Perception of Its 'Candidatus Pandoraea novymonadis' Endosymbiont.</title>
        <authorList>
            <person name="Zakharova A."/>
            <person name="Saura A."/>
            <person name="Butenko A."/>
            <person name="Podesvova L."/>
            <person name="Warmusova S."/>
            <person name="Kostygov A.Y."/>
            <person name="Nenarokova A."/>
            <person name="Lukes J."/>
            <person name="Opperdoes F.R."/>
            <person name="Yurchenko V."/>
        </authorList>
    </citation>
    <scope>NUCLEOTIDE SEQUENCE [LARGE SCALE GENOMIC DNA]</scope>
    <source>
        <strain evidence="4 5">E262AT.01</strain>
    </source>
</reference>
<dbReference type="InterPro" id="IPR050410">
    <property type="entry name" value="CCR4/nocturin_mRNA_transcr"/>
</dbReference>
<dbReference type="GO" id="GO:0004519">
    <property type="term" value="F:endonuclease activity"/>
    <property type="evidence" value="ECO:0007669"/>
    <property type="project" value="UniProtKB-KW"/>
</dbReference>
<gene>
    <name evidence="4" type="ORF">NESM_000409600</name>
</gene>
<protein>
    <submittedName>
        <fullName evidence="4">Endonuclease/Exonuclease/phosphatase family</fullName>
    </submittedName>
</protein>
<accession>A0AAW0EPV8</accession>
<dbReference type="Proteomes" id="UP001430356">
    <property type="component" value="Unassembled WGS sequence"/>
</dbReference>
<dbReference type="InterPro" id="IPR036691">
    <property type="entry name" value="Endo/exonu/phosph_ase_sf"/>
</dbReference>